<evidence type="ECO:0000313" key="2">
    <source>
        <dbReference type="Proteomes" id="UP001275440"/>
    </source>
</evidence>
<reference evidence="1 2" key="1">
    <citation type="submission" date="2019-10" db="EMBL/GenBank/DDBJ databases">
        <title>Draft Genome Assembly of Rhodococcus zopfii DSM44189.</title>
        <authorList>
            <person name="Sutton J.M."/>
            <person name="Akob D.M."/>
            <person name="Bushman T.J."/>
        </authorList>
    </citation>
    <scope>NUCLEOTIDE SEQUENCE [LARGE SCALE GENOMIC DNA]</scope>
    <source>
        <strain evidence="1 2">DSM 44189</strain>
    </source>
</reference>
<comment type="caution">
    <text evidence="1">The sequence shown here is derived from an EMBL/GenBank/DDBJ whole genome shotgun (WGS) entry which is preliminary data.</text>
</comment>
<gene>
    <name evidence="1" type="ORF">F8M49_21965</name>
</gene>
<evidence type="ECO:0000313" key="1">
    <source>
        <dbReference type="EMBL" id="MDV2477374.1"/>
    </source>
</evidence>
<proteinExistence type="predicted"/>
<organism evidence="1 2">
    <name type="scientific">Rhodococcus zopfii</name>
    <dbReference type="NCBI Taxonomy" id="43772"/>
    <lineage>
        <taxon>Bacteria</taxon>
        <taxon>Bacillati</taxon>
        <taxon>Actinomycetota</taxon>
        <taxon>Actinomycetes</taxon>
        <taxon>Mycobacteriales</taxon>
        <taxon>Nocardiaceae</taxon>
        <taxon>Rhodococcus</taxon>
    </lineage>
</organism>
<feature type="non-terminal residue" evidence="1">
    <location>
        <position position="81"/>
    </location>
</feature>
<accession>A0ABU3WTP8</accession>
<sequence length="81" mass="8459">MSQAAVIEMMTAAPRADLMKAVTGFNAAHGRLQSSAADLADGQNALRGRLDSAAGHHRAPGTSVLSKNWKVDVLNSVEDPC</sequence>
<dbReference type="Proteomes" id="UP001275440">
    <property type="component" value="Unassembled WGS sequence"/>
</dbReference>
<keyword evidence="2" id="KW-1185">Reference proteome</keyword>
<dbReference type="EMBL" id="WBMO01000004">
    <property type="protein sequence ID" value="MDV2477374.1"/>
    <property type="molecule type" value="Genomic_DNA"/>
</dbReference>
<protein>
    <submittedName>
        <fullName evidence="1">Uncharacterized protein</fullName>
    </submittedName>
</protein>
<name>A0ABU3WTP8_9NOCA</name>